<evidence type="ECO:0000313" key="3">
    <source>
        <dbReference type="Proteomes" id="UP001236507"/>
    </source>
</evidence>
<feature type="region of interest" description="Disordered" evidence="1">
    <location>
        <begin position="93"/>
        <end position="127"/>
    </location>
</feature>
<sequence>MQSSSTTKSSGSSTAKKSKLLIIGSFIGISLLSCSDAQYQVVDHLLGIETPEKKDTVDIDKADLKLSELDTVPEFGTLDYFDATDTAFARLEEKIPKTHNPSTPPRKPYRRPRDRLSMRSSNSEIEKAFEEAKRKIAQMYDSTNH</sequence>
<reference evidence="2 3" key="1">
    <citation type="submission" date="2023-05" db="EMBL/GenBank/DDBJ databases">
        <title>Novel species of genus Flectobacillus isolated from stream in China.</title>
        <authorList>
            <person name="Lu H."/>
        </authorList>
    </citation>
    <scope>NUCLEOTIDE SEQUENCE [LARGE SCALE GENOMIC DNA]</scope>
    <source>
        <strain evidence="2 3">KCTC 42575</strain>
    </source>
</reference>
<organism evidence="2 3">
    <name type="scientific">Flectobacillus roseus</name>
    <dbReference type="NCBI Taxonomy" id="502259"/>
    <lineage>
        <taxon>Bacteria</taxon>
        <taxon>Pseudomonadati</taxon>
        <taxon>Bacteroidota</taxon>
        <taxon>Cytophagia</taxon>
        <taxon>Cytophagales</taxon>
        <taxon>Flectobacillaceae</taxon>
        <taxon>Flectobacillus</taxon>
    </lineage>
</organism>
<evidence type="ECO:0000256" key="1">
    <source>
        <dbReference type="SAM" id="MobiDB-lite"/>
    </source>
</evidence>
<protein>
    <recommendedName>
        <fullName evidence="4">Sporulation protein</fullName>
    </recommendedName>
</protein>
<evidence type="ECO:0000313" key="2">
    <source>
        <dbReference type="EMBL" id="MDI9862630.1"/>
    </source>
</evidence>
<dbReference type="RefSeq" id="WP_283346858.1">
    <property type="nucleotide sequence ID" value="NZ_JASHIF010000035.1"/>
</dbReference>
<proteinExistence type="predicted"/>
<dbReference type="EMBL" id="JASHIF010000035">
    <property type="protein sequence ID" value="MDI9862630.1"/>
    <property type="molecule type" value="Genomic_DNA"/>
</dbReference>
<evidence type="ECO:0008006" key="4">
    <source>
        <dbReference type="Google" id="ProtNLM"/>
    </source>
</evidence>
<name>A0ABT6YGI3_9BACT</name>
<gene>
    <name evidence="2" type="ORF">QM524_25620</name>
</gene>
<keyword evidence="3" id="KW-1185">Reference proteome</keyword>
<dbReference type="Proteomes" id="UP001236507">
    <property type="component" value="Unassembled WGS sequence"/>
</dbReference>
<accession>A0ABT6YGI3</accession>
<comment type="caution">
    <text evidence="2">The sequence shown here is derived from an EMBL/GenBank/DDBJ whole genome shotgun (WGS) entry which is preliminary data.</text>
</comment>